<dbReference type="PANTHER" id="PTHR11630:SF43">
    <property type="entry name" value="DNA REPLICATION LICENSING FACTOR MCM6"/>
    <property type="match status" value="1"/>
</dbReference>
<dbReference type="Gene3D" id="3.40.50.300">
    <property type="entry name" value="P-loop containing nucleotide triphosphate hydrolases"/>
    <property type="match status" value="1"/>
</dbReference>
<proteinExistence type="predicted"/>
<keyword evidence="2" id="KW-0067">ATP-binding</keyword>
<dbReference type="Pfam" id="PF04884">
    <property type="entry name" value="UVB_sens_prot"/>
    <property type="match status" value="1"/>
</dbReference>
<keyword evidence="1" id="KW-0547">Nucleotide-binding</keyword>
<keyword evidence="6" id="KW-1185">Reference proteome</keyword>
<evidence type="ECO:0000313" key="6">
    <source>
        <dbReference type="Proteomes" id="UP001151760"/>
    </source>
</evidence>
<evidence type="ECO:0000313" key="5">
    <source>
        <dbReference type="EMBL" id="GJT84190.1"/>
    </source>
</evidence>
<dbReference type="Pfam" id="PF00493">
    <property type="entry name" value="MCM"/>
    <property type="match status" value="1"/>
</dbReference>
<dbReference type="Proteomes" id="UP001151760">
    <property type="component" value="Unassembled WGS sequence"/>
</dbReference>
<organism evidence="5 6">
    <name type="scientific">Tanacetum coccineum</name>
    <dbReference type="NCBI Taxonomy" id="301880"/>
    <lineage>
        <taxon>Eukaryota</taxon>
        <taxon>Viridiplantae</taxon>
        <taxon>Streptophyta</taxon>
        <taxon>Embryophyta</taxon>
        <taxon>Tracheophyta</taxon>
        <taxon>Spermatophyta</taxon>
        <taxon>Magnoliopsida</taxon>
        <taxon>eudicotyledons</taxon>
        <taxon>Gunneridae</taxon>
        <taxon>Pentapetalae</taxon>
        <taxon>asterids</taxon>
        <taxon>campanulids</taxon>
        <taxon>Asterales</taxon>
        <taxon>Asteraceae</taxon>
        <taxon>Asteroideae</taxon>
        <taxon>Anthemideae</taxon>
        <taxon>Anthemidinae</taxon>
        <taxon>Tanacetum</taxon>
    </lineage>
</organism>
<reference evidence="5" key="1">
    <citation type="journal article" date="2022" name="Int. J. Mol. Sci.">
        <title>Draft Genome of Tanacetum Coccineum: Genomic Comparison of Closely Related Tanacetum-Family Plants.</title>
        <authorList>
            <person name="Yamashiro T."/>
            <person name="Shiraishi A."/>
            <person name="Nakayama K."/>
            <person name="Satake H."/>
        </authorList>
    </citation>
    <scope>NUCLEOTIDE SEQUENCE</scope>
</reference>
<feature type="domain" description="MCM C-terminal AAA(+) ATPase" evidence="4">
    <location>
        <begin position="18"/>
        <end position="113"/>
    </location>
</feature>
<dbReference type="PROSITE" id="PS50051">
    <property type="entry name" value="MCM_2"/>
    <property type="match status" value="1"/>
</dbReference>
<gene>
    <name evidence="5" type="ORF">Tco_1058532</name>
</gene>
<feature type="region of interest" description="Disordered" evidence="3">
    <location>
        <begin position="152"/>
        <end position="202"/>
    </location>
</feature>
<evidence type="ECO:0000256" key="3">
    <source>
        <dbReference type="SAM" id="MobiDB-lite"/>
    </source>
</evidence>
<evidence type="ECO:0000256" key="2">
    <source>
        <dbReference type="ARBA" id="ARBA00022840"/>
    </source>
</evidence>
<dbReference type="InterPro" id="IPR031327">
    <property type="entry name" value="MCM"/>
</dbReference>
<accession>A0ABQ5H951</accession>
<dbReference type="EMBL" id="BQNB010019334">
    <property type="protein sequence ID" value="GJT84190.1"/>
    <property type="molecule type" value="Genomic_DNA"/>
</dbReference>
<name>A0ABQ5H951_9ASTR</name>
<dbReference type="InterPro" id="IPR027417">
    <property type="entry name" value="P-loop_NTPase"/>
</dbReference>
<comment type="caution">
    <text evidence="5">The sequence shown here is derived from an EMBL/GenBank/DDBJ whole genome shotgun (WGS) entry which is preliminary data.</text>
</comment>
<evidence type="ECO:0000256" key="1">
    <source>
        <dbReference type="ARBA" id="ARBA00022741"/>
    </source>
</evidence>
<dbReference type="InterPro" id="IPR054549">
    <property type="entry name" value="UVB_sens_RUS_dom"/>
</dbReference>
<protein>
    <submittedName>
        <fullName evidence="5">Root UVB sensitive 2, chloroplastic-like protein</fullName>
    </submittedName>
</protein>
<evidence type="ECO:0000259" key="4">
    <source>
        <dbReference type="PROSITE" id="PS50051"/>
    </source>
</evidence>
<dbReference type="InterPro" id="IPR001208">
    <property type="entry name" value="MCM_dom"/>
</dbReference>
<feature type="compositionally biased region" description="Low complexity" evidence="3">
    <location>
        <begin position="178"/>
        <end position="190"/>
    </location>
</feature>
<dbReference type="PRINTS" id="PR01657">
    <property type="entry name" value="MCMFAMILY"/>
</dbReference>
<dbReference type="PANTHER" id="PTHR11630">
    <property type="entry name" value="DNA REPLICATION LICENSING FACTOR MCM FAMILY MEMBER"/>
    <property type="match status" value="1"/>
</dbReference>
<sequence length="480" mass="53416">MVVWLLREGSVAMRPVGDVALRTRIVGAGALMLADNRVCCIDEFDKMDVRDQVIISPSKPRITKVGIQATLNARTLILAAANPTGGRYDKYKPLKLYAVVLGYYFMTSILLRYSDKLTNLKFYSTTLLSPCHPFKLASLRSQRLDYVSYASTPPKLDSSDKEQGGKLGPTSLQKDDSSLNSSRSSGGSKSAPDASEKNWDGSQKTNDIQLLTLYLQMDAEGLDGEDVQITMTSETKLYGNLLSYSFDWMRPFYKSMLHGSTGVFKFQAGSLGKRKISPSEKMMETNSLKEIVQGVDFTVVGATALDSSFHQARGVKVLNDSRPIIHKVSESFVNTFFPSGYPYRYTQFRALQYFLSAALSVLSTQSLLYAAGLTPTPAQATFVSWVRITYEEMRAAPINTLNPQRTTMIVEDFLKLDVKTAHAYLSIVHSEFNMLILSWTYSNRNTGTKAEEEYGYQRNGGLLILVTSFFLKGDEGFGDE</sequence>
<reference evidence="5" key="2">
    <citation type="submission" date="2022-01" db="EMBL/GenBank/DDBJ databases">
        <authorList>
            <person name="Yamashiro T."/>
            <person name="Shiraishi A."/>
            <person name="Satake H."/>
            <person name="Nakayama K."/>
        </authorList>
    </citation>
    <scope>NUCLEOTIDE SEQUENCE</scope>
</reference>